<gene>
    <name evidence="2" type="ORF">F9K24_20260</name>
</gene>
<evidence type="ECO:0000313" key="3">
    <source>
        <dbReference type="Proteomes" id="UP000460298"/>
    </source>
</evidence>
<dbReference type="InterPro" id="IPR012340">
    <property type="entry name" value="NA-bd_OB-fold"/>
</dbReference>
<evidence type="ECO:0000256" key="1">
    <source>
        <dbReference type="SAM" id="Phobius"/>
    </source>
</evidence>
<keyword evidence="1" id="KW-0812">Transmembrane</keyword>
<dbReference type="Gene3D" id="2.40.50.140">
    <property type="entry name" value="Nucleic acid-binding proteins"/>
    <property type="match status" value="1"/>
</dbReference>
<dbReference type="AlphaFoldDB" id="A0A833LXA0"/>
<feature type="transmembrane region" description="Helical" evidence="1">
    <location>
        <begin position="12"/>
        <end position="35"/>
    </location>
</feature>
<keyword evidence="1" id="KW-1133">Transmembrane helix</keyword>
<evidence type="ECO:0008006" key="4">
    <source>
        <dbReference type="Google" id="ProtNLM"/>
    </source>
</evidence>
<feature type="transmembrane region" description="Helical" evidence="1">
    <location>
        <begin position="71"/>
        <end position="91"/>
    </location>
</feature>
<reference evidence="2 3" key="1">
    <citation type="submission" date="2019-10" db="EMBL/GenBank/DDBJ databases">
        <title>Extracellular Electron Transfer in a Candidatus Methanoperedens spp. Enrichment Culture.</title>
        <authorList>
            <person name="Berger S."/>
            <person name="Rangel Shaw D."/>
            <person name="Berben T."/>
            <person name="In 'T Zandt M."/>
            <person name="Frank J."/>
            <person name="Reimann J."/>
            <person name="Jetten M.S.M."/>
            <person name="Welte C.U."/>
        </authorList>
    </citation>
    <scope>NUCLEOTIDE SEQUENCE [LARGE SCALE GENOMIC DNA]</scope>
    <source>
        <strain evidence="2">SB12</strain>
    </source>
</reference>
<proteinExistence type="predicted"/>
<keyword evidence="1" id="KW-0472">Membrane</keyword>
<comment type="caution">
    <text evidence="2">The sequence shown here is derived from an EMBL/GenBank/DDBJ whole genome shotgun (WGS) entry which is preliminary data.</text>
</comment>
<name>A0A833LXA0_9LEPT</name>
<organism evidence="2 3">
    <name type="scientific">Leptonema illini</name>
    <dbReference type="NCBI Taxonomy" id="183"/>
    <lineage>
        <taxon>Bacteria</taxon>
        <taxon>Pseudomonadati</taxon>
        <taxon>Spirochaetota</taxon>
        <taxon>Spirochaetia</taxon>
        <taxon>Leptospirales</taxon>
        <taxon>Leptospiraceae</taxon>
        <taxon>Leptonema</taxon>
    </lineage>
</organism>
<dbReference type="EMBL" id="WBUI01000033">
    <property type="protein sequence ID" value="KAB2929328.1"/>
    <property type="molecule type" value="Genomic_DNA"/>
</dbReference>
<protein>
    <recommendedName>
        <fullName evidence="4">NfeD-like C-terminal domain-containing protein</fullName>
    </recommendedName>
</protein>
<feature type="transmembrane region" description="Helical" evidence="1">
    <location>
        <begin position="97"/>
        <end position="121"/>
    </location>
</feature>
<dbReference type="Proteomes" id="UP000460298">
    <property type="component" value="Unassembled WGS sequence"/>
</dbReference>
<sequence>MFESLETGLDAVFLFCAVIGGTVFVIQTILQFIGFAGAEHGDLDMGLDADLDADAGLSDHGPHDSDSSFRYLSLQTLSTFFMISGLAGLAMHRQSAFPAYMSIGVAVGAGIIAVRIVAYIFQGMFSLQSKGNADMSTAVGTLATVYLQIPKAETGQIEVVVGSRRRICEAVSESDDAIPTGASVRVVRLLAGGRFLVERVEEKKE</sequence>
<accession>A0A833LXA0</accession>
<evidence type="ECO:0000313" key="2">
    <source>
        <dbReference type="EMBL" id="KAB2929328.1"/>
    </source>
</evidence>